<dbReference type="Proteomes" id="UP000193498">
    <property type="component" value="Unassembled WGS sequence"/>
</dbReference>
<proteinExistence type="predicted"/>
<comment type="caution">
    <text evidence="1">The sequence shown here is derived from an EMBL/GenBank/DDBJ whole genome shotgun (WGS) entry which is preliminary data.</text>
</comment>
<organism evidence="1 2">
    <name type="scientific">Basidiobolus meristosporus CBS 931.73</name>
    <dbReference type="NCBI Taxonomy" id="1314790"/>
    <lineage>
        <taxon>Eukaryota</taxon>
        <taxon>Fungi</taxon>
        <taxon>Fungi incertae sedis</taxon>
        <taxon>Zoopagomycota</taxon>
        <taxon>Entomophthoromycotina</taxon>
        <taxon>Basidiobolomycetes</taxon>
        <taxon>Basidiobolales</taxon>
        <taxon>Basidiobolaceae</taxon>
        <taxon>Basidiobolus</taxon>
    </lineage>
</organism>
<dbReference type="EMBL" id="MCFE01001358">
    <property type="protein sequence ID" value="ORX62512.1"/>
    <property type="molecule type" value="Genomic_DNA"/>
</dbReference>
<dbReference type="InParanoid" id="A0A1Y1VPI2"/>
<evidence type="ECO:0000313" key="2">
    <source>
        <dbReference type="Proteomes" id="UP000193498"/>
    </source>
</evidence>
<protein>
    <submittedName>
        <fullName evidence="1">Uncharacterized protein</fullName>
    </submittedName>
</protein>
<reference evidence="1 2" key="1">
    <citation type="submission" date="2016-07" db="EMBL/GenBank/DDBJ databases">
        <title>Pervasive Adenine N6-methylation of Active Genes in Fungi.</title>
        <authorList>
            <consortium name="DOE Joint Genome Institute"/>
            <person name="Mondo S.J."/>
            <person name="Dannebaum R.O."/>
            <person name="Kuo R.C."/>
            <person name="Labutti K."/>
            <person name="Haridas S."/>
            <person name="Kuo A."/>
            <person name="Salamov A."/>
            <person name="Ahrendt S.R."/>
            <person name="Lipzen A."/>
            <person name="Sullivan W."/>
            <person name="Andreopoulos W.B."/>
            <person name="Clum A."/>
            <person name="Lindquist E."/>
            <person name="Daum C."/>
            <person name="Ramamoorthy G.K."/>
            <person name="Gryganskyi A."/>
            <person name="Culley D."/>
            <person name="Magnuson J.K."/>
            <person name="James T.Y."/>
            <person name="O'Malley M.A."/>
            <person name="Stajich J.E."/>
            <person name="Spatafora J.W."/>
            <person name="Visel A."/>
            <person name="Grigoriev I.V."/>
        </authorList>
    </citation>
    <scope>NUCLEOTIDE SEQUENCE [LARGE SCALE GENOMIC DNA]</scope>
    <source>
        <strain evidence="1 2">CBS 931.73</strain>
    </source>
</reference>
<gene>
    <name evidence="1" type="ORF">K493DRAFT_365377</name>
</gene>
<dbReference type="OrthoDB" id="6132759at2759"/>
<evidence type="ECO:0000313" key="1">
    <source>
        <dbReference type="EMBL" id="ORX62512.1"/>
    </source>
</evidence>
<accession>A0A1Y1VPI2</accession>
<dbReference type="AlphaFoldDB" id="A0A1Y1VPI2"/>
<keyword evidence="2" id="KW-1185">Reference proteome</keyword>
<sequence length="103" mass="11554">MQATQVSDTNAECPPSPTYLSRVTDSLFDRMPVQSQSFTKNGIDWYRTARDTNQHVHPTDRSYAASIAVCERNKDAEFFLTARNSQGTGKIIWSFYAAAVGAW</sequence>
<name>A0A1Y1VPI2_9FUNG</name>